<gene>
    <name evidence="1" type="ORF">V1477_015437</name>
</gene>
<sequence>MKLYKERNYRIVTKEQIKETCVNLAINNRIETNKMKKDIILVVAYDLVKKLKEQKKEQGFTKKRKNITPPNKMLVSLIKIV</sequence>
<dbReference type="AlphaFoldDB" id="A0ABD2BFU0"/>
<comment type="caution">
    <text evidence="1">The sequence shown here is derived from an EMBL/GenBank/DDBJ whole genome shotgun (WGS) entry which is preliminary data.</text>
</comment>
<dbReference type="Proteomes" id="UP001607303">
    <property type="component" value="Unassembled WGS sequence"/>
</dbReference>
<protein>
    <submittedName>
        <fullName evidence="1">Uncharacterized protein</fullName>
    </submittedName>
</protein>
<name>A0ABD2BFU0_VESMC</name>
<accession>A0ABD2BFU0</accession>
<evidence type="ECO:0000313" key="2">
    <source>
        <dbReference type="Proteomes" id="UP001607303"/>
    </source>
</evidence>
<proteinExistence type="predicted"/>
<dbReference type="EMBL" id="JAYRBN010000076">
    <property type="protein sequence ID" value="KAL2731614.1"/>
    <property type="molecule type" value="Genomic_DNA"/>
</dbReference>
<reference evidence="1 2" key="1">
    <citation type="journal article" date="2024" name="Ann. Entomol. Soc. Am.">
        <title>Genomic analyses of the southern and eastern yellowjacket wasps (Hymenoptera: Vespidae) reveal evolutionary signatures of social life.</title>
        <authorList>
            <person name="Catto M.A."/>
            <person name="Caine P.B."/>
            <person name="Orr S.E."/>
            <person name="Hunt B.G."/>
            <person name="Goodisman M.A.D."/>
        </authorList>
    </citation>
    <scope>NUCLEOTIDE SEQUENCE [LARGE SCALE GENOMIC DNA]</scope>
    <source>
        <strain evidence="1">232</strain>
        <tissue evidence="1">Head and thorax</tissue>
    </source>
</reference>
<keyword evidence="2" id="KW-1185">Reference proteome</keyword>
<evidence type="ECO:0000313" key="1">
    <source>
        <dbReference type="EMBL" id="KAL2731614.1"/>
    </source>
</evidence>
<organism evidence="1 2">
    <name type="scientific">Vespula maculifrons</name>
    <name type="common">Eastern yellow jacket</name>
    <name type="synonym">Wasp</name>
    <dbReference type="NCBI Taxonomy" id="7453"/>
    <lineage>
        <taxon>Eukaryota</taxon>
        <taxon>Metazoa</taxon>
        <taxon>Ecdysozoa</taxon>
        <taxon>Arthropoda</taxon>
        <taxon>Hexapoda</taxon>
        <taxon>Insecta</taxon>
        <taxon>Pterygota</taxon>
        <taxon>Neoptera</taxon>
        <taxon>Endopterygota</taxon>
        <taxon>Hymenoptera</taxon>
        <taxon>Apocrita</taxon>
        <taxon>Aculeata</taxon>
        <taxon>Vespoidea</taxon>
        <taxon>Vespidae</taxon>
        <taxon>Vespinae</taxon>
        <taxon>Vespula</taxon>
    </lineage>
</organism>